<feature type="domain" description="Reverse transcriptase zinc-binding" evidence="1">
    <location>
        <begin position="304"/>
        <end position="391"/>
    </location>
</feature>
<name>A0AAV2C9H8_9ROSI</name>
<evidence type="ECO:0000313" key="2">
    <source>
        <dbReference type="EMBL" id="CAL1352894.1"/>
    </source>
</evidence>
<evidence type="ECO:0000259" key="1">
    <source>
        <dbReference type="Pfam" id="PF13966"/>
    </source>
</evidence>
<sequence length="507" mass="57815">MFPVGDVQNPETLAGIFGCGWSYLPTIYLGLPLGASSNSSAIWNNIMLRFQSRLDGWRSKFLSLGGRIILCKSSMSSQPLYQFSLVRAPKTVIHKMEKMQRNFIWSGTQDKSKFHLVRWNICKASKERGGLGVLDLNCMNSALLAKWFWKYAMEPTSWWRQLIKLKFPNPSSTWRAGSSGGPLGCSMWKQIMKEEALFWNFAYVTPGGGAWVSFWKDCWLPGLILKDAYPRVVAASSVPEAWVSELISFENESVGWDLHLSLSLRGGAERERLDLIQKLLLLPPDLISAGPAKLIWKPSMSGDFSVKSMYTVFSHDRLPGIVDFPHKVVWDSFAPTKVKAFLWLLKHGRVLTHENLKKRGLSLASMCIMCKEAEENINHLFWLCPFSNKIWNTIQQMVEIVGPFPAHVDAVIAGWNVGSQLPWKSGFVRGLLHAYTWEIWKERNSRIFQDKSVQWQVIFHKICRSLLNWVLVTGTLNEVHREEWLSLMQYVCPLQSLRIVSQSTVSG</sequence>
<dbReference type="PANTHER" id="PTHR33116:SF78">
    <property type="entry name" value="OS12G0587133 PROTEIN"/>
    <property type="match status" value="1"/>
</dbReference>
<dbReference type="Pfam" id="PF13966">
    <property type="entry name" value="zf-RVT"/>
    <property type="match status" value="1"/>
</dbReference>
<dbReference type="PANTHER" id="PTHR33116">
    <property type="entry name" value="REVERSE TRANSCRIPTASE ZINC-BINDING DOMAIN-CONTAINING PROTEIN-RELATED-RELATED"/>
    <property type="match status" value="1"/>
</dbReference>
<dbReference type="Proteomes" id="UP001497516">
    <property type="component" value="Chromosome 1"/>
</dbReference>
<dbReference type="AlphaFoldDB" id="A0AAV2C9H8"/>
<organism evidence="2 3">
    <name type="scientific">Linum trigynum</name>
    <dbReference type="NCBI Taxonomy" id="586398"/>
    <lineage>
        <taxon>Eukaryota</taxon>
        <taxon>Viridiplantae</taxon>
        <taxon>Streptophyta</taxon>
        <taxon>Embryophyta</taxon>
        <taxon>Tracheophyta</taxon>
        <taxon>Spermatophyta</taxon>
        <taxon>Magnoliopsida</taxon>
        <taxon>eudicotyledons</taxon>
        <taxon>Gunneridae</taxon>
        <taxon>Pentapetalae</taxon>
        <taxon>rosids</taxon>
        <taxon>fabids</taxon>
        <taxon>Malpighiales</taxon>
        <taxon>Linaceae</taxon>
        <taxon>Linum</taxon>
    </lineage>
</organism>
<keyword evidence="3" id="KW-1185">Reference proteome</keyword>
<dbReference type="InterPro" id="IPR026960">
    <property type="entry name" value="RVT-Znf"/>
</dbReference>
<reference evidence="2 3" key="1">
    <citation type="submission" date="2024-04" db="EMBL/GenBank/DDBJ databases">
        <authorList>
            <person name="Fracassetti M."/>
        </authorList>
    </citation>
    <scope>NUCLEOTIDE SEQUENCE [LARGE SCALE GENOMIC DNA]</scope>
</reference>
<dbReference type="EMBL" id="OZ034813">
    <property type="protein sequence ID" value="CAL1352894.1"/>
    <property type="molecule type" value="Genomic_DNA"/>
</dbReference>
<proteinExistence type="predicted"/>
<accession>A0AAV2C9H8</accession>
<protein>
    <recommendedName>
        <fullName evidence="1">Reverse transcriptase zinc-binding domain-containing protein</fullName>
    </recommendedName>
</protein>
<gene>
    <name evidence="2" type="ORF">LTRI10_LOCUS829</name>
</gene>
<evidence type="ECO:0000313" key="3">
    <source>
        <dbReference type="Proteomes" id="UP001497516"/>
    </source>
</evidence>